<gene>
    <name evidence="1" type="ORF">TDIB3V08_LOCUS10957</name>
</gene>
<dbReference type="AlphaFoldDB" id="A0A7R8ZFM3"/>
<dbReference type="EMBL" id="OA573203">
    <property type="protein sequence ID" value="CAD7204800.1"/>
    <property type="molecule type" value="Genomic_DNA"/>
</dbReference>
<proteinExistence type="predicted"/>
<accession>A0A7R8ZFM3</accession>
<reference evidence="1" key="1">
    <citation type="submission" date="2020-11" db="EMBL/GenBank/DDBJ databases">
        <authorList>
            <person name="Tran Van P."/>
        </authorList>
    </citation>
    <scope>NUCLEOTIDE SEQUENCE</scope>
</reference>
<evidence type="ECO:0000313" key="1">
    <source>
        <dbReference type="EMBL" id="CAD7204800.1"/>
    </source>
</evidence>
<sequence length="167" mass="18590">MWVAVIRLAETSTCHTLLIYVHPHDPLQSRELLFLQVLEETHFGFSYGTSNPIQADTGNNLNIRSTEMQPVTLFVSSHGLLLFCLPSHILLQYEHNSLTHTSQLGAISQHQRSHEATVVNTPLAVVVITPNYEHRGSGFNSRLPSAVSRELSVNTKEAMGLLYITTS</sequence>
<organism evidence="1">
    <name type="scientific">Timema douglasi</name>
    <name type="common">Walking stick</name>
    <dbReference type="NCBI Taxonomy" id="61478"/>
    <lineage>
        <taxon>Eukaryota</taxon>
        <taxon>Metazoa</taxon>
        <taxon>Ecdysozoa</taxon>
        <taxon>Arthropoda</taxon>
        <taxon>Hexapoda</taxon>
        <taxon>Insecta</taxon>
        <taxon>Pterygota</taxon>
        <taxon>Neoptera</taxon>
        <taxon>Polyneoptera</taxon>
        <taxon>Phasmatodea</taxon>
        <taxon>Timematodea</taxon>
        <taxon>Timematoidea</taxon>
        <taxon>Timematidae</taxon>
        <taxon>Timema</taxon>
    </lineage>
</organism>
<protein>
    <submittedName>
        <fullName evidence="1">Uncharacterized protein</fullName>
    </submittedName>
</protein>
<name>A0A7R8ZFM3_TIMDO</name>